<gene>
    <name evidence="1" type="ORF">FGL98_23430</name>
</gene>
<dbReference type="EMBL" id="VCQV01000059">
    <property type="protein sequence ID" value="TWP32748.1"/>
    <property type="molecule type" value="Genomic_DNA"/>
</dbReference>
<dbReference type="AlphaFoldDB" id="A0A563DR32"/>
<evidence type="ECO:0000313" key="2">
    <source>
        <dbReference type="Proteomes" id="UP000320244"/>
    </source>
</evidence>
<dbReference type="OrthoDB" id="5198140at2"/>
<proteinExistence type="predicted"/>
<dbReference type="RefSeq" id="WP_146321058.1">
    <property type="nucleotide sequence ID" value="NZ_VCQV01000059.1"/>
</dbReference>
<keyword evidence="2" id="KW-1185">Reference proteome</keyword>
<reference evidence="1 2" key="2">
    <citation type="submission" date="2019-08" db="EMBL/GenBank/DDBJ databases">
        <title>Jejuicoccus antrihumi gen. nov., sp. nov., a new member of the family Dermacoccaceae isolated from a cave.</title>
        <authorList>
            <person name="Schumann P."/>
            <person name="Kim I.S."/>
        </authorList>
    </citation>
    <scope>NUCLEOTIDE SEQUENCE [LARGE SCALE GENOMIC DNA]</scope>
    <source>
        <strain evidence="1 2">C5-26</strain>
    </source>
</reference>
<comment type="caution">
    <text evidence="1">The sequence shown here is derived from an EMBL/GenBank/DDBJ whole genome shotgun (WGS) entry which is preliminary data.</text>
</comment>
<evidence type="ECO:0000313" key="1">
    <source>
        <dbReference type="EMBL" id="TWP32748.1"/>
    </source>
</evidence>
<dbReference type="Proteomes" id="UP000320244">
    <property type="component" value="Unassembled WGS sequence"/>
</dbReference>
<organism evidence="1 2">
    <name type="scientific">Leekyejoonella antrihumi</name>
    <dbReference type="NCBI Taxonomy" id="1660198"/>
    <lineage>
        <taxon>Bacteria</taxon>
        <taxon>Bacillati</taxon>
        <taxon>Actinomycetota</taxon>
        <taxon>Actinomycetes</taxon>
        <taxon>Micrococcales</taxon>
        <taxon>Dermacoccaceae</taxon>
        <taxon>Leekyejoonella</taxon>
    </lineage>
</organism>
<reference evidence="1 2" key="1">
    <citation type="submission" date="2019-05" db="EMBL/GenBank/DDBJ databases">
        <authorList>
            <person name="Lee S.D."/>
        </authorList>
    </citation>
    <scope>NUCLEOTIDE SEQUENCE [LARGE SCALE GENOMIC DNA]</scope>
    <source>
        <strain evidence="1 2">C5-26</strain>
    </source>
</reference>
<protein>
    <submittedName>
        <fullName evidence="1">Uncharacterized protein</fullName>
    </submittedName>
</protein>
<sequence length="137" mass="14655">MTAYQLSVPPFQSLEPGLQRTSHGVPFTYRTDSGTLVVCEAFVEFSGVTGRQRRQINAMVTDTSWAGYGQRTYNALPAKKRAVQDGPGPTGDAILNDLEQRALRAAPGTKLRAAQGPMVTGGAISCNYPNGAPRDGR</sequence>
<name>A0A563DR32_9MICO</name>
<accession>A0A563DR32</accession>